<accession>A0A8E2EQ02</accession>
<dbReference type="AlphaFoldDB" id="A0A8E2EQ02"/>
<proteinExistence type="predicted"/>
<dbReference type="OrthoDB" id="5409522at2759"/>
<feature type="region of interest" description="Disordered" evidence="1">
    <location>
        <begin position="299"/>
        <end position="325"/>
    </location>
</feature>
<evidence type="ECO:0000256" key="1">
    <source>
        <dbReference type="SAM" id="MobiDB-lite"/>
    </source>
</evidence>
<evidence type="ECO:0000313" key="2">
    <source>
        <dbReference type="EMBL" id="OCL02490.1"/>
    </source>
</evidence>
<dbReference type="EMBL" id="KV750946">
    <property type="protein sequence ID" value="OCL02490.1"/>
    <property type="molecule type" value="Genomic_DNA"/>
</dbReference>
<organism evidence="2 3">
    <name type="scientific">Glonium stellatum</name>
    <dbReference type="NCBI Taxonomy" id="574774"/>
    <lineage>
        <taxon>Eukaryota</taxon>
        <taxon>Fungi</taxon>
        <taxon>Dikarya</taxon>
        <taxon>Ascomycota</taxon>
        <taxon>Pezizomycotina</taxon>
        <taxon>Dothideomycetes</taxon>
        <taxon>Pleosporomycetidae</taxon>
        <taxon>Gloniales</taxon>
        <taxon>Gloniaceae</taxon>
        <taxon>Glonium</taxon>
    </lineage>
</organism>
<dbReference type="Proteomes" id="UP000250140">
    <property type="component" value="Unassembled WGS sequence"/>
</dbReference>
<feature type="region of interest" description="Disordered" evidence="1">
    <location>
        <begin position="13"/>
        <end position="36"/>
    </location>
</feature>
<gene>
    <name evidence="2" type="ORF">AOQ84DRAFT_228966</name>
</gene>
<name>A0A8E2EQ02_9PEZI</name>
<reference evidence="2 3" key="1">
    <citation type="journal article" date="2016" name="Nat. Commun.">
        <title>Ectomycorrhizal ecology is imprinted in the genome of the dominant symbiotic fungus Cenococcum geophilum.</title>
        <authorList>
            <consortium name="DOE Joint Genome Institute"/>
            <person name="Peter M."/>
            <person name="Kohler A."/>
            <person name="Ohm R.A."/>
            <person name="Kuo A."/>
            <person name="Krutzmann J."/>
            <person name="Morin E."/>
            <person name="Arend M."/>
            <person name="Barry K.W."/>
            <person name="Binder M."/>
            <person name="Choi C."/>
            <person name="Clum A."/>
            <person name="Copeland A."/>
            <person name="Grisel N."/>
            <person name="Haridas S."/>
            <person name="Kipfer T."/>
            <person name="LaButti K."/>
            <person name="Lindquist E."/>
            <person name="Lipzen A."/>
            <person name="Maire R."/>
            <person name="Meier B."/>
            <person name="Mihaltcheva S."/>
            <person name="Molinier V."/>
            <person name="Murat C."/>
            <person name="Poggeler S."/>
            <person name="Quandt C.A."/>
            <person name="Sperisen C."/>
            <person name="Tritt A."/>
            <person name="Tisserant E."/>
            <person name="Crous P.W."/>
            <person name="Henrissat B."/>
            <person name="Nehls U."/>
            <person name="Egli S."/>
            <person name="Spatafora J.W."/>
            <person name="Grigoriev I.V."/>
            <person name="Martin F.M."/>
        </authorList>
    </citation>
    <scope>NUCLEOTIDE SEQUENCE [LARGE SCALE GENOMIC DNA]</scope>
    <source>
        <strain evidence="2 3">CBS 207.34</strain>
    </source>
</reference>
<keyword evidence="3" id="KW-1185">Reference proteome</keyword>
<protein>
    <submittedName>
        <fullName evidence="2">Uncharacterized protein</fullName>
    </submittedName>
</protein>
<sequence length="401" mass="45737">MEACCPEDTRMLHSNLNKTQSHTNSTHESQSEELHQASPAYAMQRAICCEFPCDVTSFVPGQEWLREDRLDWRQGLLEPVRDYSPNLSTAMALRDDNGALVRSINGTTLRDLPILPRWISTKVEGFRIHYWMTLDRRVSYNDIIDRMHFRSHRDGGDGPLSLGNYQIQRALSKRITDWRKKNGVLAPWRNRNNAAQTEISVVERLTREQIEHNTWWKVDLIRGKMVQPCSIEDPYAPEHDLPPQRSPSIRIQAILNKIEEMCQLELEQRLNDSGKEDPPNTGNHHSEGLLAVGAEEQSAGEAFGPQTNRGQSLESSSSTEGVQVSELNAEDADVTQCATLCHQPLCRLARLPHIISAPDVQSQLDNCLGFNKRAQEDSFRLYLLPTMRYDPELDEFLPDEN</sequence>
<feature type="compositionally biased region" description="Polar residues" evidence="1">
    <location>
        <begin position="13"/>
        <end position="28"/>
    </location>
</feature>
<evidence type="ECO:0000313" key="3">
    <source>
        <dbReference type="Proteomes" id="UP000250140"/>
    </source>
</evidence>
<feature type="compositionally biased region" description="Polar residues" evidence="1">
    <location>
        <begin position="305"/>
        <end position="325"/>
    </location>
</feature>